<dbReference type="PANTHER" id="PTHR34968:SF1">
    <property type="entry name" value="AUGMIN SUBUNIT 5"/>
    <property type="match status" value="1"/>
</dbReference>
<dbReference type="GO" id="GO:0070652">
    <property type="term" value="C:HAUS complex"/>
    <property type="evidence" value="ECO:0007669"/>
    <property type="project" value="InterPro"/>
</dbReference>
<dbReference type="InterPro" id="IPR044706">
    <property type="entry name" value="AUG5_plant"/>
</dbReference>
<dbReference type="Proteomes" id="UP000006591">
    <property type="component" value="Chromosome 4"/>
</dbReference>
<dbReference type="AlphaFoldDB" id="A0A0E0H144"/>
<reference evidence="1" key="1">
    <citation type="submission" date="2015-04" db="UniProtKB">
        <authorList>
            <consortium name="EnsemblPlants"/>
        </authorList>
    </citation>
    <scope>IDENTIFICATION</scope>
    <source>
        <strain evidence="1">SL10</strain>
    </source>
</reference>
<organism evidence="1">
    <name type="scientific">Oryza nivara</name>
    <name type="common">Indian wild rice</name>
    <name type="synonym">Oryza sativa f. spontanea</name>
    <dbReference type="NCBI Taxonomy" id="4536"/>
    <lineage>
        <taxon>Eukaryota</taxon>
        <taxon>Viridiplantae</taxon>
        <taxon>Streptophyta</taxon>
        <taxon>Embryophyta</taxon>
        <taxon>Tracheophyta</taxon>
        <taxon>Spermatophyta</taxon>
        <taxon>Magnoliopsida</taxon>
        <taxon>Liliopsida</taxon>
        <taxon>Poales</taxon>
        <taxon>Poaceae</taxon>
        <taxon>BOP clade</taxon>
        <taxon>Oryzoideae</taxon>
        <taxon>Oryzeae</taxon>
        <taxon>Oryzinae</taxon>
        <taxon>Oryza</taxon>
    </lineage>
</organism>
<evidence type="ECO:0000313" key="2">
    <source>
        <dbReference type="Proteomes" id="UP000006591"/>
    </source>
</evidence>
<dbReference type="InterPro" id="IPR029131">
    <property type="entry name" value="HAUS5"/>
</dbReference>
<protein>
    <submittedName>
        <fullName evidence="1">Uncharacterized protein</fullName>
    </submittedName>
</protein>
<reference evidence="1" key="2">
    <citation type="submission" date="2018-04" db="EMBL/GenBank/DDBJ databases">
        <title>OnivRS2 (Oryza nivara Reference Sequence Version 2).</title>
        <authorList>
            <person name="Zhang J."/>
            <person name="Kudrna D."/>
            <person name="Lee S."/>
            <person name="Talag J."/>
            <person name="Rajasekar S."/>
            <person name="Welchert J."/>
            <person name="Hsing Y.-I."/>
            <person name="Wing R.A."/>
        </authorList>
    </citation>
    <scope>NUCLEOTIDE SEQUENCE [LARGE SCALE GENOMIC DNA]</scope>
    <source>
        <strain evidence="1">SL10</strain>
    </source>
</reference>
<dbReference type="GO" id="GO:0051225">
    <property type="term" value="P:spindle assembly"/>
    <property type="evidence" value="ECO:0007669"/>
    <property type="project" value="InterPro"/>
</dbReference>
<dbReference type="Pfam" id="PF14817">
    <property type="entry name" value="HAUS5"/>
    <property type="match status" value="1"/>
</dbReference>
<accession>A0A0E0H144</accession>
<dbReference type="Gramene" id="ONIVA04G11480.6">
    <property type="protein sequence ID" value="ONIVA04G11480.6"/>
    <property type="gene ID" value="ONIVA04G11480"/>
</dbReference>
<name>A0A0E0H144_ORYNI</name>
<dbReference type="GO" id="GO:0005876">
    <property type="term" value="C:spindle microtubule"/>
    <property type="evidence" value="ECO:0007669"/>
    <property type="project" value="InterPro"/>
</dbReference>
<dbReference type="EnsemblPlants" id="ONIVA04G11480.6">
    <property type="protein sequence ID" value="ONIVA04G11480.6"/>
    <property type="gene ID" value="ONIVA04G11480"/>
</dbReference>
<dbReference type="PANTHER" id="PTHR34968">
    <property type="entry name" value="AUGMIN SUBUNIT 5"/>
    <property type="match status" value="1"/>
</dbReference>
<sequence>MPLPSTFFLDGREQVIFYPVLSQVCFHGSVRSIQMSHVCCLLQSARTHCHLDLSSFLISARLELKDLSKAINLVQTRRNLVENDRVLLNPAHRAQQEYERTEKCSSRGSDVLRIANLLGVCKQVGSSFHFQNGKVDEWHEQPAAIGVDWVTIDGQIVGAWINLV</sequence>
<keyword evidence="2" id="KW-1185">Reference proteome</keyword>
<proteinExistence type="predicted"/>
<evidence type="ECO:0000313" key="1">
    <source>
        <dbReference type="EnsemblPlants" id="ONIVA04G11480.6"/>
    </source>
</evidence>